<gene>
    <name evidence="1" type="ORF">BFP76_12140</name>
</gene>
<dbReference type="OrthoDB" id="8481290at2"/>
<proteinExistence type="predicted"/>
<evidence type="ECO:0000313" key="2">
    <source>
        <dbReference type="Proteomes" id="UP000231516"/>
    </source>
</evidence>
<dbReference type="AlphaFoldDB" id="A0A2G5KB15"/>
<accession>A0A2G5KB15</accession>
<dbReference type="SUPFAM" id="SSF53850">
    <property type="entry name" value="Periplasmic binding protein-like II"/>
    <property type="match status" value="1"/>
</dbReference>
<sequence>MEMFRRNNLLLDKEYVAPARGLDMANRGLTDGDMSRSQVVKVSHPDLLQVPESTYSITLAGMYTDPKINLTSWSDFNQYNVGYIRGWQEALRIFDGHQKLTEVSDPETLLQMLQTGRIDVALFTILPAKIMAKNLNFENYYFSDIRQERKMYMYLNQRHADLIEPLSESLREMKRDGTYHEIMGPYIKENK</sequence>
<dbReference type="RefSeq" id="WP_099591462.1">
    <property type="nucleotide sequence ID" value="NZ_MDGM01000003.1"/>
</dbReference>
<dbReference type="EMBL" id="MDGM01000003">
    <property type="protein sequence ID" value="PIB26635.1"/>
    <property type="molecule type" value="Genomic_DNA"/>
</dbReference>
<comment type="caution">
    <text evidence="1">The sequence shown here is derived from an EMBL/GenBank/DDBJ whole genome shotgun (WGS) entry which is preliminary data.</text>
</comment>
<dbReference type="Gene3D" id="3.40.190.10">
    <property type="entry name" value="Periplasmic binding protein-like II"/>
    <property type="match status" value="2"/>
</dbReference>
<organism evidence="1 2">
    <name type="scientific">Paramylibacter kogurei</name>
    <dbReference type="NCBI Taxonomy" id="1889778"/>
    <lineage>
        <taxon>Bacteria</taxon>
        <taxon>Pseudomonadati</taxon>
        <taxon>Pseudomonadota</taxon>
        <taxon>Alphaproteobacteria</taxon>
        <taxon>Rhodobacterales</taxon>
        <taxon>Paracoccaceae</taxon>
        <taxon>Paramylibacter</taxon>
    </lineage>
</organism>
<keyword evidence="2" id="KW-1185">Reference proteome</keyword>
<protein>
    <submittedName>
        <fullName evidence="1">Uncharacterized protein</fullName>
    </submittedName>
</protein>
<reference evidence="1 2" key="1">
    <citation type="submission" date="2016-08" db="EMBL/GenBank/DDBJ databases">
        <title>Draft genome of Amylibacter sp. strain 4G11.</title>
        <authorList>
            <person name="Wong S.-K."/>
            <person name="Hamasaki K."/>
            <person name="Yoshizawa S."/>
        </authorList>
    </citation>
    <scope>NUCLEOTIDE SEQUENCE [LARGE SCALE GENOMIC DNA]</scope>
    <source>
        <strain evidence="1 2">4G11</strain>
    </source>
</reference>
<dbReference type="Proteomes" id="UP000231516">
    <property type="component" value="Unassembled WGS sequence"/>
</dbReference>
<name>A0A2G5KB15_9RHOB</name>
<evidence type="ECO:0000313" key="1">
    <source>
        <dbReference type="EMBL" id="PIB26635.1"/>
    </source>
</evidence>